<dbReference type="Gene3D" id="1.10.443.10">
    <property type="entry name" value="Intergrase catalytic core"/>
    <property type="match status" value="1"/>
</dbReference>
<evidence type="ECO:0000256" key="1">
    <source>
        <dbReference type="ARBA" id="ARBA00022908"/>
    </source>
</evidence>
<dbReference type="InterPro" id="IPR050090">
    <property type="entry name" value="Tyrosine_recombinase_XerCD"/>
</dbReference>
<evidence type="ECO:0000256" key="2">
    <source>
        <dbReference type="ARBA" id="ARBA00023125"/>
    </source>
</evidence>
<evidence type="ECO:0000259" key="6">
    <source>
        <dbReference type="PROSITE" id="PS51900"/>
    </source>
</evidence>
<feature type="domain" description="Tyr recombinase" evidence="5">
    <location>
        <begin position="119"/>
        <end position="304"/>
    </location>
</feature>
<organism evidence="7 8">
    <name type="scientific">Actinoplanes derwentensis</name>
    <dbReference type="NCBI Taxonomy" id="113562"/>
    <lineage>
        <taxon>Bacteria</taxon>
        <taxon>Bacillati</taxon>
        <taxon>Actinomycetota</taxon>
        <taxon>Actinomycetes</taxon>
        <taxon>Micromonosporales</taxon>
        <taxon>Micromonosporaceae</taxon>
        <taxon>Actinoplanes</taxon>
    </lineage>
</organism>
<dbReference type="InterPro" id="IPR002104">
    <property type="entry name" value="Integrase_catalytic"/>
</dbReference>
<keyword evidence="1" id="KW-0229">DNA integration</keyword>
<dbReference type="Pfam" id="PF02899">
    <property type="entry name" value="Phage_int_SAM_1"/>
    <property type="match status" value="1"/>
</dbReference>
<keyword evidence="3" id="KW-0233">DNA recombination</keyword>
<name>A0A1H1XSA6_9ACTN</name>
<evidence type="ECO:0000256" key="3">
    <source>
        <dbReference type="ARBA" id="ARBA00023172"/>
    </source>
</evidence>
<reference evidence="7 8" key="1">
    <citation type="submission" date="2016-10" db="EMBL/GenBank/DDBJ databases">
        <authorList>
            <person name="de Groot N.N."/>
        </authorList>
    </citation>
    <scope>NUCLEOTIDE SEQUENCE [LARGE SCALE GENOMIC DNA]</scope>
    <source>
        <strain evidence="7 8">DSM 43941</strain>
    </source>
</reference>
<dbReference type="InterPro" id="IPR011010">
    <property type="entry name" value="DNA_brk_join_enz"/>
</dbReference>
<dbReference type="InterPro" id="IPR044068">
    <property type="entry name" value="CB"/>
</dbReference>
<dbReference type="Pfam" id="PF00589">
    <property type="entry name" value="Phage_integrase"/>
    <property type="match status" value="1"/>
</dbReference>
<dbReference type="PANTHER" id="PTHR30349">
    <property type="entry name" value="PHAGE INTEGRASE-RELATED"/>
    <property type="match status" value="1"/>
</dbReference>
<sequence length="329" mass="35923">MSTLGPTLQSFFTDRLVRQRHASSHTTAAYRDTFKLLLTFATASTGRTPSHLQIADLDAPMISAFLDHLEAERGNSARTRNARLAAIRSLFSYAALRHPEDAAVIQRVLAIPAKRFERAIVTYLTDPEIDALLAAPDQATWTGRRDHALLTLAIQTGLRATELTTLTLQDTHLGTGAHVNCIGKGRKQRITPLTKDTVTTLKNWIKDRGGLPANPLFPTRSGTAITRDALERRVTKHAATAALACPTLAEKKISPHVLRHTAAMRLLNAGVDTTVIALWLGHESVATTQIYVHADLALKERALARTTPLGTTPGRYQPTDTIVAFLESL</sequence>
<feature type="domain" description="Core-binding (CB)" evidence="6">
    <location>
        <begin position="2"/>
        <end position="95"/>
    </location>
</feature>
<dbReference type="OrthoDB" id="1850235at2"/>
<dbReference type="PANTHER" id="PTHR30349:SF81">
    <property type="entry name" value="TYROSINE RECOMBINASE XERC"/>
    <property type="match status" value="1"/>
</dbReference>
<dbReference type="PROSITE" id="PS51900">
    <property type="entry name" value="CB"/>
    <property type="match status" value="1"/>
</dbReference>
<dbReference type="InterPro" id="IPR004107">
    <property type="entry name" value="Integrase_SAM-like_N"/>
</dbReference>
<accession>A0A1H1XSA6</accession>
<evidence type="ECO:0000313" key="8">
    <source>
        <dbReference type="Proteomes" id="UP000198688"/>
    </source>
</evidence>
<evidence type="ECO:0000259" key="5">
    <source>
        <dbReference type="PROSITE" id="PS51898"/>
    </source>
</evidence>
<dbReference type="EMBL" id="LT629758">
    <property type="protein sequence ID" value="SDT12097.1"/>
    <property type="molecule type" value="Genomic_DNA"/>
</dbReference>
<evidence type="ECO:0000256" key="4">
    <source>
        <dbReference type="PROSITE-ProRule" id="PRU01248"/>
    </source>
</evidence>
<dbReference type="Proteomes" id="UP000198688">
    <property type="component" value="Chromosome I"/>
</dbReference>
<protein>
    <submittedName>
        <fullName evidence="7">Site-specific recombinase XerD</fullName>
    </submittedName>
</protein>
<keyword evidence="8" id="KW-1185">Reference proteome</keyword>
<dbReference type="GO" id="GO:0015074">
    <property type="term" value="P:DNA integration"/>
    <property type="evidence" value="ECO:0007669"/>
    <property type="project" value="UniProtKB-KW"/>
</dbReference>
<keyword evidence="2 4" id="KW-0238">DNA-binding</keyword>
<gene>
    <name evidence="7" type="ORF">SAMN04489716_2570</name>
</gene>
<dbReference type="InterPro" id="IPR013762">
    <property type="entry name" value="Integrase-like_cat_sf"/>
</dbReference>
<dbReference type="RefSeq" id="WP_092544534.1">
    <property type="nucleotide sequence ID" value="NZ_BOMJ01000075.1"/>
</dbReference>
<dbReference type="GO" id="GO:0006310">
    <property type="term" value="P:DNA recombination"/>
    <property type="evidence" value="ECO:0007669"/>
    <property type="project" value="UniProtKB-KW"/>
</dbReference>
<dbReference type="AlphaFoldDB" id="A0A1H1XSA6"/>
<dbReference type="GO" id="GO:0003677">
    <property type="term" value="F:DNA binding"/>
    <property type="evidence" value="ECO:0007669"/>
    <property type="project" value="UniProtKB-UniRule"/>
</dbReference>
<dbReference type="STRING" id="113562.SAMN04489716_2570"/>
<dbReference type="InterPro" id="IPR010998">
    <property type="entry name" value="Integrase_recombinase_N"/>
</dbReference>
<dbReference type="SUPFAM" id="SSF56349">
    <property type="entry name" value="DNA breaking-rejoining enzymes"/>
    <property type="match status" value="1"/>
</dbReference>
<evidence type="ECO:0000313" key="7">
    <source>
        <dbReference type="EMBL" id="SDT12097.1"/>
    </source>
</evidence>
<dbReference type="PROSITE" id="PS51898">
    <property type="entry name" value="TYR_RECOMBINASE"/>
    <property type="match status" value="1"/>
</dbReference>
<proteinExistence type="predicted"/>
<dbReference type="Gene3D" id="1.10.150.130">
    <property type="match status" value="1"/>
</dbReference>